<dbReference type="AlphaFoldDB" id="A0A453FM46"/>
<accession>A0A453FM46</accession>
<reference evidence="2" key="1">
    <citation type="journal article" date="2014" name="Science">
        <title>Ancient hybridizations among the ancestral genomes of bread wheat.</title>
        <authorList>
            <consortium name="International Wheat Genome Sequencing Consortium,"/>
            <person name="Marcussen T."/>
            <person name="Sandve S.R."/>
            <person name="Heier L."/>
            <person name="Spannagl M."/>
            <person name="Pfeifer M."/>
            <person name="Jakobsen K.S."/>
            <person name="Wulff B.B."/>
            <person name="Steuernagel B."/>
            <person name="Mayer K.F."/>
            <person name="Olsen O.A."/>
        </authorList>
    </citation>
    <scope>NUCLEOTIDE SEQUENCE [LARGE SCALE GENOMIC DNA]</scope>
    <source>
        <strain evidence="2">cv. AL8/78</strain>
    </source>
</reference>
<sequence length="64" mass="7257">MSMYTYQVASFCYFPQSLSSFSPQVASMFFKEVVSKLVGSFSDRCFRIYGPAVPVLEKPYGHGR</sequence>
<evidence type="ECO:0000313" key="1">
    <source>
        <dbReference type="EnsemblPlants" id="AET3Gv20721000.7"/>
    </source>
</evidence>
<name>A0A453FM46_AEGTS</name>
<reference evidence="1" key="4">
    <citation type="submission" date="2019-03" db="UniProtKB">
        <authorList>
            <consortium name="EnsemblPlants"/>
        </authorList>
    </citation>
    <scope>IDENTIFICATION</scope>
</reference>
<proteinExistence type="predicted"/>
<evidence type="ECO:0000313" key="2">
    <source>
        <dbReference type="Proteomes" id="UP000015105"/>
    </source>
</evidence>
<reference evidence="1" key="3">
    <citation type="journal article" date="2017" name="Nature">
        <title>Genome sequence of the progenitor of the wheat D genome Aegilops tauschii.</title>
        <authorList>
            <person name="Luo M.C."/>
            <person name="Gu Y.Q."/>
            <person name="Puiu D."/>
            <person name="Wang H."/>
            <person name="Twardziok S.O."/>
            <person name="Deal K.R."/>
            <person name="Huo N."/>
            <person name="Zhu T."/>
            <person name="Wang L."/>
            <person name="Wang Y."/>
            <person name="McGuire P.E."/>
            <person name="Liu S."/>
            <person name="Long H."/>
            <person name="Ramasamy R.K."/>
            <person name="Rodriguez J.C."/>
            <person name="Van S.L."/>
            <person name="Yuan L."/>
            <person name="Wang Z."/>
            <person name="Xia Z."/>
            <person name="Xiao L."/>
            <person name="Anderson O.D."/>
            <person name="Ouyang S."/>
            <person name="Liang Y."/>
            <person name="Zimin A.V."/>
            <person name="Pertea G."/>
            <person name="Qi P."/>
            <person name="Bennetzen J.L."/>
            <person name="Dai X."/>
            <person name="Dawson M.W."/>
            <person name="Muller H.G."/>
            <person name="Kugler K."/>
            <person name="Rivarola-Duarte L."/>
            <person name="Spannagl M."/>
            <person name="Mayer K.F.X."/>
            <person name="Lu F.H."/>
            <person name="Bevan M.W."/>
            <person name="Leroy P."/>
            <person name="Li P."/>
            <person name="You F.M."/>
            <person name="Sun Q."/>
            <person name="Liu Z."/>
            <person name="Lyons E."/>
            <person name="Wicker T."/>
            <person name="Salzberg S.L."/>
            <person name="Devos K.M."/>
            <person name="Dvorak J."/>
        </authorList>
    </citation>
    <scope>NUCLEOTIDE SEQUENCE [LARGE SCALE GENOMIC DNA]</scope>
    <source>
        <strain evidence="1">cv. AL8/78</strain>
    </source>
</reference>
<keyword evidence="2" id="KW-1185">Reference proteome</keyword>
<organism evidence="1 2">
    <name type="scientific">Aegilops tauschii subsp. strangulata</name>
    <name type="common">Goatgrass</name>
    <dbReference type="NCBI Taxonomy" id="200361"/>
    <lineage>
        <taxon>Eukaryota</taxon>
        <taxon>Viridiplantae</taxon>
        <taxon>Streptophyta</taxon>
        <taxon>Embryophyta</taxon>
        <taxon>Tracheophyta</taxon>
        <taxon>Spermatophyta</taxon>
        <taxon>Magnoliopsida</taxon>
        <taxon>Liliopsida</taxon>
        <taxon>Poales</taxon>
        <taxon>Poaceae</taxon>
        <taxon>BOP clade</taxon>
        <taxon>Pooideae</taxon>
        <taxon>Triticodae</taxon>
        <taxon>Triticeae</taxon>
        <taxon>Triticinae</taxon>
        <taxon>Aegilops</taxon>
    </lineage>
</organism>
<dbReference type="Gramene" id="AET3Gv20721000.7">
    <property type="protein sequence ID" value="AET3Gv20721000.7"/>
    <property type="gene ID" value="AET3Gv20721000"/>
</dbReference>
<reference evidence="1" key="5">
    <citation type="journal article" date="2021" name="G3 (Bethesda)">
        <title>Aegilops tauschii genome assembly Aet v5.0 features greater sequence contiguity and improved annotation.</title>
        <authorList>
            <person name="Wang L."/>
            <person name="Zhu T."/>
            <person name="Rodriguez J.C."/>
            <person name="Deal K.R."/>
            <person name="Dubcovsky J."/>
            <person name="McGuire P.E."/>
            <person name="Lux T."/>
            <person name="Spannagl M."/>
            <person name="Mayer K.F.X."/>
            <person name="Baldrich P."/>
            <person name="Meyers B.C."/>
            <person name="Huo N."/>
            <person name="Gu Y.Q."/>
            <person name="Zhou H."/>
            <person name="Devos K.M."/>
            <person name="Bennetzen J.L."/>
            <person name="Unver T."/>
            <person name="Budak H."/>
            <person name="Gulick P.J."/>
            <person name="Galiba G."/>
            <person name="Kalapos B."/>
            <person name="Nelson D.R."/>
            <person name="Li P."/>
            <person name="You F.M."/>
            <person name="Luo M.C."/>
            <person name="Dvorak J."/>
        </authorList>
    </citation>
    <scope>NUCLEOTIDE SEQUENCE [LARGE SCALE GENOMIC DNA]</scope>
    <source>
        <strain evidence="1">cv. AL8/78</strain>
    </source>
</reference>
<reference evidence="2" key="2">
    <citation type="journal article" date="2017" name="Nat. Plants">
        <title>The Aegilops tauschii genome reveals multiple impacts of transposons.</title>
        <authorList>
            <person name="Zhao G."/>
            <person name="Zou C."/>
            <person name="Li K."/>
            <person name="Wang K."/>
            <person name="Li T."/>
            <person name="Gao L."/>
            <person name="Zhang X."/>
            <person name="Wang H."/>
            <person name="Yang Z."/>
            <person name="Liu X."/>
            <person name="Jiang W."/>
            <person name="Mao L."/>
            <person name="Kong X."/>
            <person name="Jiao Y."/>
            <person name="Jia J."/>
        </authorList>
    </citation>
    <scope>NUCLEOTIDE SEQUENCE [LARGE SCALE GENOMIC DNA]</scope>
    <source>
        <strain evidence="2">cv. AL8/78</strain>
    </source>
</reference>
<protein>
    <submittedName>
        <fullName evidence="1">Uncharacterized protein</fullName>
    </submittedName>
</protein>
<dbReference type="EnsemblPlants" id="AET3Gv20721000.7">
    <property type="protein sequence ID" value="AET3Gv20721000.7"/>
    <property type="gene ID" value="AET3Gv20721000"/>
</dbReference>
<dbReference type="Proteomes" id="UP000015105">
    <property type="component" value="Chromosome 3D"/>
</dbReference>